<dbReference type="AlphaFoldDB" id="A0AAD5PP85"/>
<comment type="caution">
    <text evidence="1">The sequence shown here is derived from an EMBL/GenBank/DDBJ whole genome shotgun (WGS) entry which is preliminary data.</text>
</comment>
<accession>A0AAD5PP85</accession>
<organism evidence="1 2">
    <name type="scientific">Daphnia sinensis</name>
    <dbReference type="NCBI Taxonomy" id="1820382"/>
    <lineage>
        <taxon>Eukaryota</taxon>
        <taxon>Metazoa</taxon>
        <taxon>Ecdysozoa</taxon>
        <taxon>Arthropoda</taxon>
        <taxon>Crustacea</taxon>
        <taxon>Branchiopoda</taxon>
        <taxon>Diplostraca</taxon>
        <taxon>Cladocera</taxon>
        <taxon>Anomopoda</taxon>
        <taxon>Daphniidae</taxon>
        <taxon>Daphnia</taxon>
        <taxon>Daphnia similis group</taxon>
    </lineage>
</organism>
<keyword evidence="2" id="KW-1185">Reference proteome</keyword>
<dbReference type="Proteomes" id="UP000820818">
    <property type="component" value="Linkage Group LG8"/>
</dbReference>
<evidence type="ECO:0000313" key="1">
    <source>
        <dbReference type="EMBL" id="KAI9554866.1"/>
    </source>
</evidence>
<evidence type="ECO:0000313" key="2">
    <source>
        <dbReference type="Proteomes" id="UP000820818"/>
    </source>
</evidence>
<name>A0AAD5PP85_9CRUS</name>
<reference evidence="1 2" key="1">
    <citation type="submission" date="2022-05" db="EMBL/GenBank/DDBJ databases">
        <title>A multi-omics perspective on studying reproductive biology in Daphnia sinensis.</title>
        <authorList>
            <person name="Jia J."/>
        </authorList>
    </citation>
    <scope>NUCLEOTIDE SEQUENCE [LARGE SCALE GENOMIC DNA]</scope>
    <source>
        <strain evidence="1 2">WSL</strain>
    </source>
</reference>
<protein>
    <submittedName>
        <fullName evidence="1">Uncharacterized protein</fullName>
    </submittedName>
</protein>
<proteinExistence type="predicted"/>
<sequence>MLCDPAGIPYNRTCDVSVSPIYNPRVVFEYNAVLHCGDAETLVSLFCGSVSVRFCAAEAVTVRDP</sequence>
<gene>
    <name evidence="1" type="ORF">GHT06_020143</name>
</gene>
<dbReference type="EMBL" id="WJBH02000008">
    <property type="protein sequence ID" value="KAI9554866.1"/>
    <property type="molecule type" value="Genomic_DNA"/>
</dbReference>